<dbReference type="Proteomes" id="UP000406256">
    <property type="component" value="Unassembled WGS sequence"/>
</dbReference>
<gene>
    <name evidence="1" type="ORF">PAN31108_03225</name>
</gene>
<dbReference type="AlphaFoldDB" id="A0A5E4WE54"/>
<organism evidence="1 2">
    <name type="scientific">Pandoraea anhela</name>
    <dbReference type="NCBI Taxonomy" id="2508295"/>
    <lineage>
        <taxon>Bacteria</taxon>
        <taxon>Pseudomonadati</taxon>
        <taxon>Pseudomonadota</taxon>
        <taxon>Betaproteobacteria</taxon>
        <taxon>Burkholderiales</taxon>
        <taxon>Burkholderiaceae</taxon>
        <taxon>Pandoraea</taxon>
    </lineage>
</organism>
<dbReference type="SUPFAM" id="SSF55166">
    <property type="entry name" value="Hedgehog/DD-peptidase"/>
    <property type="match status" value="1"/>
</dbReference>
<sequence>MNPIKNVADLTEFGRIQLSEHFFMREMLYSEVGNFYAVPNIPDDPALVAEVATQLAVNVLEPLRSAFGHINIRSAYRSSRLNDFCSKRYIEGDKACWCTSNDDNAAQHIWDKRDKAGNIGGTATVVIPGYLEHYRKTADYRPLAWWIVDNIPAFSEIFFFKHLCAFNIRWYSGESNKAIWYLDPPTRELLTRKGMDGFDGDHSTEYAGIIPGRNK</sequence>
<evidence type="ECO:0000313" key="2">
    <source>
        <dbReference type="Proteomes" id="UP000406256"/>
    </source>
</evidence>
<evidence type="ECO:0008006" key="3">
    <source>
        <dbReference type="Google" id="ProtNLM"/>
    </source>
</evidence>
<accession>A0A5E4WE54</accession>
<keyword evidence="2" id="KW-1185">Reference proteome</keyword>
<dbReference type="OrthoDB" id="7171572at2"/>
<name>A0A5E4WE54_9BURK</name>
<dbReference type="EMBL" id="CABPSB010000011">
    <property type="protein sequence ID" value="VVE22898.1"/>
    <property type="molecule type" value="Genomic_DNA"/>
</dbReference>
<dbReference type="InterPro" id="IPR009045">
    <property type="entry name" value="Zn_M74/Hedgehog-like"/>
</dbReference>
<protein>
    <recommendedName>
        <fullName evidence="3">Peptidase M15</fullName>
    </recommendedName>
</protein>
<evidence type="ECO:0000313" key="1">
    <source>
        <dbReference type="EMBL" id="VVE22898.1"/>
    </source>
</evidence>
<dbReference type="RefSeq" id="WP_150669817.1">
    <property type="nucleotide sequence ID" value="NZ_CABPSB010000011.1"/>
</dbReference>
<proteinExistence type="predicted"/>
<reference evidence="1 2" key="1">
    <citation type="submission" date="2019-08" db="EMBL/GenBank/DDBJ databases">
        <authorList>
            <person name="Peeters C."/>
        </authorList>
    </citation>
    <scope>NUCLEOTIDE SEQUENCE [LARGE SCALE GENOMIC DNA]</scope>
    <source>
        <strain evidence="1 2">LMG 31108</strain>
    </source>
</reference>